<evidence type="ECO:0000259" key="16">
    <source>
        <dbReference type="PROSITE" id="PS50110"/>
    </source>
</evidence>
<evidence type="ECO:0000256" key="10">
    <source>
        <dbReference type="ARBA" id="ARBA00023012"/>
    </source>
</evidence>
<dbReference type="Pfam" id="PF13185">
    <property type="entry name" value="GAF_2"/>
    <property type="match status" value="1"/>
</dbReference>
<evidence type="ECO:0000256" key="12">
    <source>
        <dbReference type="PROSITE-ProRule" id="PRU00169"/>
    </source>
</evidence>
<dbReference type="PANTHER" id="PTHR45339">
    <property type="entry name" value="HYBRID SIGNAL TRANSDUCTION HISTIDINE KINASE J"/>
    <property type="match status" value="1"/>
</dbReference>
<dbReference type="EMBL" id="CP129113">
    <property type="protein sequence ID" value="WLV24007.1"/>
    <property type="molecule type" value="Genomic_DNA"/>
</dbReference>
<evidence type="ECO:0000313" key="19">
    <source>
        <dbReference type="Proteomes" id="UP001180087"/>
    </source>
</evidence>
<evidence type="ECO:0000256" key="6">
    <source>
        <dbReference type="ARBA" id="ARBA00022679"/>
    </source>
</evidence>
<dbReference type="InterPro" id="IPR003661">
    <property type="entry name" value="HisK_dim/P_dom"/>
</dbReference>
<evidence type="ECO:0000256" key="8">
    <source>
        <dbReference type="ARBA" id="ARBA00022777"/>
    </source>
</evidence>
<dbReference type="Gene3D" id="6.10.340.10">
    <property type="match status" value="1"/>
</dbReference>
<evidence type="ECO:0000256" key="14">
    <source>
        <dbReference type="SAM" id="Phobius"/>
    </source>
</evidence>
<dbReference type="SUPFAM" id="SSF52172">
    <property type="entry name" value="CheY-like"/>
    <property type="match status" value="1"/>
</dbReference>
<keyword evidence="11 14" id="KW-0472">Membrane</keyword>
<dbReference type="Gene3D" id="3.30.450.40">
    <property type="match status" value="1"/>
</dbReference>
<comment type="subcellular location">
    <subcellularLocation>
        <location evidence="2">Cell membrane</location>
        <topology evidence="2">Multi-pass membrane protein</topology>
    </subcellularLocation>
</comment>
<evidence type="ECO:0000256" key="9">
    <source>
        <dbReference type="ARBA" id="ARBA00022840"/>
    </source>
</evidence>
<proteinExistence type="predicted"/>
<organism evidence="18 19">
    <name type="scientific">Aciduricibacillus chroicocephali</name>
    <dbReference type="NCBI Taxonomy" id="3054939"/>
    <lineage>
        <taxon>Bacteria</taxon>
        <taxon>Bacillati</taxon>
        <taxon>Bacillota</taxon>
        <taxon>Bacilli</taxon>
        <taxon>Bacillales</taxon>
        <taxon>Bacillaceae</taxon>
        <taxon>Aciduricibacillus</taxon>
    </lineage>
</organism>
<evidence type="ECO:0000256" key="1">
    <source>
        <dbReference type="ARBA" id="ARBA00000085"/>
    </source>
</evidence>
<dbReference type="Pfam" id="PF02518">
    <property type="entry name" value="HATPase_c"/>
    <property type="match status" value="1"/>
</dbReference>
<dbReference type="SMART" id="SM00387">
    <property type="entry name" value="HATPase_c"/>
    <property type="match status" value="1"/>
</dbReference>
<dbReference type="PRINTS" id="PR00344">
    <property type="entry name" value="BCTRLSENSOR"/>
</dbReference>
<evidence type="ECO:0000259" key="17">
    <source>
        <dbReference type="PROSITE" id="PS50885"/>
    </source>
</evidence>
<dbReference type="RefSeq" id="WP_348026599.1">
    <property type="nucleotide sequence ID" value="NZ_CP129113.1"/>
</dbReference>
<dbReference type="Pfam" id="PF05227">
    <property type="entry name" value="CHASE3"/>
    <property type="match status" value="1"/>
</dbReference>
<evidence type="ECO:0000256" key="2">
    <source>
        <dbReference type="ARBA" id="ARBA00004651"/>
    </source>
</evidence>
<dbReference type="SUPFAM" id="SSF55781">
    <property type="entry name" value="GAF domain-like"/>
    <property type="match status" value="1"/>
</dbReference>
<dbReference type="PROSITE" id="PS50109">
    <property type="entry name" value="HIS_KIN"/>
    <property type="match status" value="1"/>
</dbReference>
<dbReference type="GO" id="GO:0005524">
    <property type="term" value="F:ATP binding"/>
    <property type="evidence" value="ECO:0007669"/>
    <property type="project" value="UniProtKB-KW"/>
</dbReference>
<keyword evidence="19" id="KW-1185">Reference proteome</keyword>
<dbReference type="Gene3D" id="3.40.50.2300">
    <property type="match status" value="1"/>
</dbReference>
<comment type="catalytic activity">
    <reaction evidence="1">
        <text>ATP + protein L-histidine = ADP + protein N-phospho-L-histidine.</text>
        <dbReference type="EC" id="2.7.13.3"/>
    </reaction>
</comment>
<feature type="domain" description="HAMP" evidence="17">
    <location>
        <begin position="212"/>
        <end position="266"/>
    </location>
</feature>
<dbReference type="SMART" id="SM00065">
    <property type="entry name" value="GAF"/>
    <property type="match status" value="1"/>
</dbReference>
<feature type="coiled-coil region" evidence="13">
    <location>
        <begin position="432"/>
        <end position="501"/>
    </location>
</feature>
<keyword evidence="5 12" id="KW-0597">Phosphoprotein</keyword>
<dbReference type="CDD" id="cd17546">
    <property type="entry name" value="REC_hyHK_CKI1_RcsC-like"/>
    <property type="match status" value="1"/>
</dbReference>
<keyword evidence="7" id="KW-0547">Nucleotide-binding</keyword>
<keyword evidence="9 18" id="KW-0067">ATP-binding</keyword>
<dbReference type="InterPro" id="IPR003594">
    <property type="entry name" value="HATPase_dom"/>
</dbReference>
<name>A0ABY9KWA7_9BACI</name>
<dbReference type="Proteomes" id="UP001180087">
    <property type="component" value="Chromosome"/>
</dbReference>
<evidence type="ECO:0000313" key="18">
    <source>
        <dbReference type="EMBL" id="WLV24007.1"/>
    </source>
</evidence>
<keyword evidence="6" id="KW-0808">Transferase</keyword>
<dbReference type="InterPro" id="IPR003660">
    <property type="entry name" value="HAMP_dom"/>
</dbReference>
<evidence type="ECO:0000256" key="11">
    <source>
        <dbReference type="ARBA" id="ARBA00023136"/>
    </source>
</evidence>
<dbReference type="Gene3D" id="3.30.565.10">
    <property type="entry name" value="Histidine kinase-like ATPase, C-terminal domain"/>
    <property type="match status" value="1"/>
</dbReference>
<dbReference type="InterPro" id="IPR005467">
    <property type="entry name" value="His_kinase_dom"/>
</dbReference>
<dbReference type="Pfam" id="PF00512">
    <property type="entry name" value="HisKA"/>
    <property type="match status" value="1"/>
</dbReference>
<dbReference type="InterPro" id="IPR029016">
    <property type="entry name" value="GAF-like_dom_sf"/>
</dbReference>
<gene>
    <name evidence="18" type="ORF">QR721_10225</name>
</gene>
<dbReference type="CDD" id="cd19410">
    <property type="entry name" value="HK9-like_sensor"/>
    <property type="match status" value="1"/>
</dbReference>
<dbReference type="SMART" id="SM00448">
    <property type="entry name" value="REC"/>
    <property type="match status" value="1"/>
</dbReference>
<keyword evidence="4" id="KW-1003">Cell membrane</keyword>
<dbReference type="InterPro" id="IPR003018">
    <property type="entry name" value="GAF"/>
</dbReference>
<dbReference type="InterPro" id="IPR004358">
    <property type="entry name" value="Sig_transdc_His_kin-like_C"/>
</dbReference>
<evidence type="ECO:0000256" key="3">
    <source>
        <dbReference type="ARBA" id="ARBA00012438"/>
    </source>
</evidence>
<feature type="transmembrane region" description="Helical" evidence="14">
    <location>
        <begin position="190"/>
        <end position="211"/>
    </location>
</feature>
<dbReference type="InterPro" id="IPR007891">
    <property type="entry name" value="CHASE3"/>
</dbReference>
<keyword evidence="14" id="KW-1133">Transmembrane helix</keyword>
<dbReference type="Pfam" id="PF00072">
    <property type="entry name" value="Response_reg"/>
    <property type="match status" value="1"/>
</dbReference>
<feature type="modified residue" description="4-aspartylphosphate" evidence="12">
    <location>
        <position position="844"/>
    </location>
</feature>
<evidence type="ECO:0000256" key="4">
    <source>
        <dbReference type="ARBA" id="ARBA00022475"/>
    </source>
</evidence>
<feature type="domain" description="Histidine kinase" evidence="15">
    <location>
        <begin position="511"/>
        <end position="741"/>
    </location>
</feature>
<dbReference type="Gene3D" id="1.10.287.130">
    <property type="match status" value="1"/>
</dbReference>
<reference evidence="18" key="1">
    <citation type="submission" date="2023-06" db="EMBL/GenBank/DDBJ databases">
        <title>A Treasure from Seagulls: Isolation and Description of Aciduricobacillus qingdaonensis gen. nov., sp. nov., a Rare Obligately Uric Acid-utilizing Member in the Family Bacillaceae.</title>
        <authorList>
            <person name="Liu W."/>
            <person name="Wang B."/>
        </authorList>
    </citation>
    <scope>NUCLEOTIDE SEQUENCE</scope>
    <source>
        <strain evidence="18">44XB</strain>
    </source>
</reference>
<evidence type="ECO:0000256" key="7">
    <source>
        <dbReference type="ARBA" id="ARBA00022741"/>
    </source>
</evidence>
<evidence type="ECO:0000256" key="13">
    <source>
        <dbReference type="SAM" id="Coils"/>
    </source>
</evidence>
<evidence type="ECO:0000259" key="15">
    <source>
        <dbReference type="PROSITE" id="PS50109"/>
    </source>
</evidence>
<dbReference type="PROSITE" id="PS50110">
    <property type="entry name" value="RESPONSE_REGULATORY"/>
    <property type="match status" value="1"/>
</dbReference>
<dbReference type="CDD" id="cd16922">
    <property type="entry name" value="HATPase_EvgS-ArcB-TorS-like"/>
    <property type="match status" value="1"/>
</dbReference>
<dbReference type="InterPro" id="IPR011006">
    <property type="entry name" value="CheY-like_superfamily"/>
</dbReference>
<dbReference type="SUPFAM" id="SSF47384">
    <property type="entry name" value="Homodimeric domain of signal transducing histidine kinase"/>
    <property type="match status" value="1"/>
</dbReference>
<dbReference type="CDD" id="cd00082">
    <property type="entry name" value="HisKA"/>
    <property type="match status" value="1"/>
</dbReference>
<keyword evidence="10" id="KW-0902">Two-component regulatory system</keyword>
<dbReference type="SMART" id="SM00388">
    <property type="entry name" value="HisKA"/>
    <property type="match status" value="1"/>
</dbReference>
<dbReference type="PROSITE" id="PS50885">
    <property type="entry name" value="HAMP"/>
    <property type="match status" value="1"/>
</dbReference>
<dbReference type="EC" id="2.7.13.3" evidence="3"/>
<accession>A0ABY9KWA7</accession>
<keyword evidence="13" id="KW-0175">Coiled coil</keyword>
<sequence>MKDSRKFGIKPKIIIGYAGVIVCLVIVFLILNMQIGSLQAERNQIIKHEMDVNNMANRLESYFIDMETGQRGYLITGKETYLNPFFNALSKWEDSYAELADYLRDDKEQVKRLGEIKTTIRDWIKNTGEPAIAAREDGNRKEIEALLSEDPGKEDMNKRRRQFEAFRKSEQMTTQKHVAKLDERNKNLTIGLFSVLILIAGVSIVIAYVTARSITRTVNSVTNTIRGLAHSSKDLKKRIHVKTRDEIRDLGEATNELLDIMEKRDWLQVSVAEILKSVQGVALIDILAKEFLGQMARNTNAAMGAFYIRQECENGIEYEKVGSFADSAENIGRERFKAGEGLIGQCAEEMQMHIIQDIPENYRVIGSGLGEVKPKSILVAPVIFEGKAVAILELATLDHFTEDHIMLFQEISETFGVIVHSVMNRMEVVRLLKDSQTMTEELQAQHEELQTQSEELRMQSEELQTTNDQLEDRTTEAESKALELEMAKRQLEDKNDELRRSSSYKSEFLANMSHELRTPLNSILILSEMLYEAEEAESETAEYAKIIQSSGKDLLGLINDILDLSKVEAGKIEVVIDELNTSEFAELTQLKFNHQAAEKGISLVVEKDPKVPEIFHTDSTRLQQIAKNLLSNALKFTEAGEVKLQLTAITDSQMAESMRQVSDEWIALSVSDTGIGIPPEKHALIFEAFQQADGATSRKYGGTGLGLSICAEFAKLLGGSIMVESEEGKGSKFTVLVPSLKKGIEDIQLLDWSQEDTAKVIYGETALATVAATEEVEVRTDAIPDDIDIFAGKHVLLTDDDPRNIFALKKVLEKNGMHVIEARDGIECLETMQQRTDIDIVLMDIMMPRMDGYEAISTLRNELGYTNLPIIALTAKAMKQDRERCLEAGASDYISKPIVMEQLLSAMRVWLAPVGEEVQ</sequence>
<protein>
    <recommendedName>
        <fullName evidence="3">histidine kinase</fullName>
        <ecNumber evidence="3">2.7.13.3</ecNumber>
    </recommendedName>
</protein>
<evidence type="ECO:0000256" key="5">
    <source>
        <dbReference type="ARBA" id="ARBA00022553"/>
    </source>
</evidence>
<feature type="domain" description="Response regulatory" evidence="16">
    <location>
        <begin position="794"/>
        <end position="911"/>
    </location>
</feature>
<dbReference type="InterPro" id="IPR036097">
    <property type="entry name" value="HisK_dim/P_sf"/>
</dbReference>
<keyword evidence="8" id="KW-0418">Kinase</keyword>
<feature type="transmembrane region" description="Helical" evidence="14">
    <location>
        <begin position="14"/>
        <end position="33"/>
    </location>
</feature>
<dbReference type="InterPro" id="IPR001789">
    <property type="entry name" value="Sig_transdc_resp-reg_receiver"/>
</dbReference>
<keyword evidence="14" id="KW-0812">Transmembrane</keyword>
<dbReference type="InterPro" id="IPR036890">
    <property type="entry name" value="HATPase_C_sf"/>
</dbReference>
<dbReference type="SUPFAM" id="SSF55874">
    <property type="entry name" value="ATPase domain of HSP90 chaperone/DNA topoisomerase II/histidine kinase"/>
    <property type="match status" value="1"/>
</dbReference>
<dbReference type="CDD" id="cd06225">
    <property type="entry name" value="HAMP"/>
    <property type="match status" value="1"/>
</dbReference>
<dbReference type="PANTHER" id="PTHR45339:SF1">
    <property type="entry name" value="HYBRID SIGNAL TRANSDUCTION HISTIDINE KINASE J"/>
    <property type="match status" value="1"/>
</dbReference>